<evidence type="ECO:0000313" key="2">
    <source>
        <dbReference type="EMBL" id="WOL15577.1"/>
    </source>
</evidence>
<evidence type="ECO:0000313" key="3">
    <source>
        <dbReference type="Proteomes" id="UP001327560"/>
    </source>
</evidence>
<keyword evidence="1" id="KW-0472">Membrane</keyword>
<sequence>MLLNLDNTKDYLLLTMFSYNFFFIVNTVFARVDRMMRWDIVASGAEVVNSFLLKSFIDFFIFVLSTISVSAPLKSCFHADISHFFMWLVSFCLVTTILGQQQQLVEVVSIRDEDMRCSALFGDRNLISNTRFVSFDVGIFCWRTLTRGEEVCTPQLIACVAITL</sequence>
<keyword evidence="1" id="KW-1133">Transmembrane helix</keyword>
<gene>
    <name evidence="2" type="ORF">Cni_G24358</name>
</gene>
<accession>A0AAQ3KXW1</accession>
<reference evidence="2 3" key="1">
    <citation type="submission" date="2023-10" db="EMBL/GenBank/DDBJ databases">
        <title>Chromosome-scale genome assembly provides insights into flower coloration mechanisms of Canna indica.</title>
        <authorList>
            <person name="Li C."/>
        </authorList>
    </citation>
    <scope>NUCLEOTIDE SEQUENCE [LARGE SCALE GENOMIC DNA]</scope>
    <source>
        <tissue evidence="2">Flower</tissue>
    </source>
</reference>
<dbReference type="AlphaFoldDB" id="A0AAQ3KXW1"/>
<feature type="transmembrane region" description="Helical" evidence="1">
    <location>
        <begin position="12"/>
        <end position="30"/>
    </location>
</feature>
<proteinExistence type="predicted"/>
<keyword evidence="1" id="KW-0812">Transmembrane</keyword>
<dbReference type="Proteomes" id="UP001327560">
    <property type="component" value="Chromosome 8"/>
</dbReference>
<dbReference type="EMBL" id="CP136897">
    <property type="protein sequence ID" value="WOL15577.1"/>
    <property type="molecule type" value="Genomic_DNA"/>
</dbReference>
<organism evidence="2 3">
    <name type="scientific">Canna indica</name>
    <name type="common">Indian-shot</name>
    <dbReference type="NCBI Taxonomy" id="4628"/>
    <lineage>
        <taxon>Eukaryota</taxon>
        <taxon>Viridiplantae</taxon>
        <taxon>Streptophyta</taxon>
        <taxon>Embryophyta</taxon>
        <taxon>Tracheophyta</taxon>
        <taxon>Spermatophyta</taxon>
        <taxon>Magnoliopsida</taxon>
        <taxon>Liliopsida</taxon>
        <taxon>Zingiberales</taxon>
        <taxon>Cannaceae</taxon>
        <taxon>Canna</taxon>
    </lineage>
</organism>
<name>A0AAQ3KXW1_9LILI</name>
<evidence type="ECO:0000256" key="1">
    <source>
        <dbReference type="SAM" id="Phobius"/>
    </source>
</evidence>
<feature type="transmembrane region" description="Helical" evidence="1">
    <location>
        <begin position="51"/>
        <end position="69"/>
    </location>
</feature>
<protein>
    <submittedName>
        <fullName evidence="2">Uncharacterized protein</fullName>
    </submittedName>
</protein>
<feature type="transmembrane region" description="Helical" evidence="1">
    <location>
        <begin position="81"/>
        <end position="99"/>
    </location>
</feature>
<keyword evidence="3" id="KW-1185">Reference proteome</keyword>